<name>A0A6M0S0U6_9CYAN</name>
<proteinExistence type="predicted"/>
<dbReference type="AlphaFoldDB" id="A0A6M0S0U6"/>
<gene>
    <name evidence="1" type="ORF">D0962_04680</name>
</gene>
<reference evidence="1 2" key="1">
    <citation type="journal article" date="2020" name="Microb. Ecol.">
        <title>Ecogenomics of the Marine Benthic Filamentous Cyanobacterium Adonisia.</title>
        <authorList>
            <person name="Walter J.M."/>
            <person name="Coutinho F.H."/>
            <person name="Leomil L."/>
            <person name="Hargreaves P.I."/>
            <person name="Campeao M.E."/>
            <person name="Vieira V.V."/>
            <person name="Silva B.S."/>
            <person name="Fistarol G.O."/>
            <person name="Salomon P.S."/>
            <person name="Sawabe T."/>
            <person name="Mino S."/>
            <person name="Hosokawa M."/>
            <person name="Miyashita H."/>
            <person name="Maruyama F."/>
            <person name="van Verk M.C."/>
            <person name="Dutilh B.E."/>
            <person name="Thompson C.C."/>
            <person name="Thompson F.L."/>
        </authorList>
    </citation>
    <scope>NUCLEOTIDE SEQUENCE [LARGE SCALE GENOMIC DNA]</scope>
    <source>
        <strain evidence="1 2">CCMR0082</strain>
    </source>
</reference>
<dbReference type="Proteomes" id="UP000473574">
    <property type="component" value="Unassembled WGS sequence"/>
</dbReference>
<dbReference type="Gene3D" id="3.10.450.40">
    <property type="match status" value="1"/>
</dbReference>
<sequence length="147" mass="16024">MAEGLNKIDLKLTCRQMGQPVAARAGVDLTVEQQDIAAVSGRNNLAQALLNRLHTRQGELKSLGHSTYGSRLHELVGEPNNRRTQLLTEMYIRDCLAQESRISEVVNVVFAPPSRGVSRDILGVTVIVRPIDDDELLTLDLALGLGG</sequence>
<dbReference type="SUPFAM" id="SSF160719">
    <property type="entry name" value="gpW/gp25-like"/>
    <property type="match status" value="1"/>
</dbReference>
<organism evidence="1 2">
    <name type="scientific">Adonisia turfae CCMR0082</name>
    <dbReference type="NCBI Taxonomy" id="2304604"/>
    <lineage>
        <taxon>Bacteria</taxon>
        <taxon>Bacillati</taxon>
        <taxon>Cyanobacteriota</taxon>
        <taxon>Adonisia</taxon>
        <taxon>Adonisia turfae</taxon>
    </lineage>
</organism>
<protein>
    <submittedName>
        <fullName evidence="1">DUF2634 domain-containing protein</fullName>
    </submittedName>
</protein>
<accession>A0A6M0S0U6</accession>
<evidence type="ECO:0000313" key="2">
    <source>
        <dbReference type="Proteomes" id="UP000473574"/>
    </source>
</evidence>
<dbReference type="EMBL" id="QZCE01000001">
    <property type="protein sequence ID" value="NEZ62075.1"/>
    <property type="molecule type" value="Genomic_DNA"/>
</dbReference>
<dbReference type="RefSeq" id="WP_163660247.1">
    <property type="nucleotide sequence ID" value="NZ_QZCE01000001.1"/>
</dbReference>
<evidence type="ECO:0000313" key="1">
    <source>
        <dbReference type="EMBL" id="NEZ62075.1"/>
    </source>
</evidence>
<comment type="caution">
    <text evidence="1">The sequence shown here is derived from an EMBL/GenBank/DDBJ whole genome shotgun (WGS) entry which is preliminary data.</text>
</comment>